<proteinExistence type="predicted"/>
<evidence type="ECO:0000313" key="2">
    <source>
        <dbReference type="EMBL" id="GFT00239.1"/>
    </source>
</evidence>
<reference evidence="2" key="1">
    <citation type="submission" date="2020-08" db="EMBL/GenBank/DDBJ databases">
        <title>Multicomponent nature underlies the extraordinary mechanical properties of spider dragline silk.</title>
        <authorList>
            <person name="Kono N."/>
            <person name="Nakamura H."/>
            <person name="Mori M."/>
            <person name="Yoshida Y."/>
            <person name="Ohtoshi R."/>
            <person name="Malay A.D."/>
            <person name="Moran D.A.P."/>
            <person name="Tomita M."/>
            <person name="Numata K."/>
            <person name="Arakawa K."/>
        </authorList>
    </citation>
    <scope>NUCLEOTIDE SEQUENCE</scope>
</reference>
<dbReference type="EMBL" id="BMAW01006734">
    <property type="protein sequence ID" value="GFT00239.1"/>
    <property type="molecule type" value="Genomic_DNA"/>
</dbReference>
<keyword evidence="3" id="KW-1185">Reference proteome</keyword>
<accession>A0A8X6N912</accession>
<protein>
    <submittedName>
        <fullName evidence="2">Uncharacterized protein</fullName>
    </submittedName>
</protein>
<comment type="caution">
    <text evidence="2">The sequence shown here is derived from an EMBL/GenBank/DDBJ whole genome shotgun (WGS) entry which is preliminary data.</text>
</comment>
<feature type="chain" id="PRO_5036503683" evidence="1">
    <location>
        <begin position="21"/>
        <end position="214"/>
    </location>
</feature>
<organism evidence="2 3">
    <name type="scientific">Nephila pilipes</name>
    <name type="common">Giant wood spider</name>
    <name type="synonym">Nephila maculata</name>
    <dbReference type="NCBI Taxonomy" id="299642"/>
    <lineage>
        <taxon>Eukaryota</taxon>
        <taxon>Metazoa</taxon>
        <taxon>Ecdysozoa</taxon>
        <taxon>Arthropoda</taxon>
        <taxon>Chelicerata</taxon>
        <taxon>Arachnida</taxon>
        <taxon>Araneae</taxon>
        <taxon>Araneomorphae</taxon>
        <taxon>Entelegynae</taxon>
        <taxon>Araneoidea</taxon>
        <taxon>Nephilidae</taxon>
        <taxon>Nephila</taxon>
    </lineage>
</organism>
<name>A0A8X6N912_NEPPI</name>
<gene>
    <name evidence="2" type="ORF">NPIL_392551</name>
</gene>
<dbReference type="OrthoDB" id="6421681at2759"/>
<dbReference type="AlphaFoldDB" id="A0A8X6N912"/>
<evidence type="ECO:0000256" key="1">
    <source>
        <dbReference type="SAM" id="SignalP"/>
    </source>
</evidence>
<feature type="signal peptide" evidence="1">
    <location>
        <begin position="1"/>
        <end position="20"/>
    </location>
</feature>
<evidence type="ECO:0000313" key="3">
    <source>
        <dbReference type="Proteomes" id="UP000887013"/>
    </source>
</evidence>
<keyword evidence="1" id="KW-0732">Signal</keyword>
<sequence>MKKVGIILVILAFLPGPRVSFGYLQVLPALQEFGDETYITPRLFSDSACVTIFFSTFLESVRSCKILSEFFDFSLITSQEFGRKIQPFILLAHEHFEIPKAVQATQSCIAPISYCRKTLTVELVARIHANSVSKVGVWKGALNVMNAESEALNYASILREHAKQFKASGDPDWRFPTLASGYIDFLTRLHLFSKENYKTIALIYSNEWRLASIS</sequence>
<dbReference type="Proteomes" id="UP000887013">
    <property type="component" value="Unassembled WGS sequence"/>
</dbReference>